<feature type="region of interest" description="Disordered" evidence="1">
    <location>
        <begin position="929"/>
        <end position="990"/>
    </location>
</feature>
<evidence type="ECO:0000259" key="2">
    <source>
        <dbReference type="Pfam" id="PF14643"/>
    </source>
</evidence>
<organism evidence="4 5">
    <name type="scientific">Hypsibius exemplaris</name>
    <name type="common">Freshwater tardigrade</name>
    <dbReference type="NCBI Taxonomy" id="2072580"/>
    <lineage>
        <taxon>Eukaryota</taxon>
        <taxon>Metazoa</taxon>
        <taxon>Ecdysozoa</taxon>
        <taxon>Tardigrada</taxon>
        <taxon>Eutardigrada</taxon>
        <taxon>Parachela</taxon>
        <taxon>Hypsibioidea</taxon>
        <taxon>Hypsibiidae</taxon>
        <taxon>Hypsibius</taxon>
    </lineage>
</organism>
<comment type="caution">
    <text evidence="4">The sequence shown here is derived from an EMBL/GenBank/DDBJ whole genome shotgun (WGS) entry which is preliminary data.</text>
</comment>
<reference evidence="5" key="1">
    <citation type="submission" date="2017-01" db="EMBL/GenBank/DDBJ databases">
        <title>Comparative genomics of anhydrobiosis in the tardigrade Hypsibius dujardini.</title>
        <authorList>
            <person name="Yoshida Y."/>
            <person name="Koutsovoulos G."/>
            <person name="Laetsch D."/>
            <person name="Stevens L."/>
            <person name="Kumar S."/>
            <person name="Horikawa D."/>
            <person name="Ishino K."/>
            <person name="Komine S."/>
            <person name="Tomita M."/>
            <person name="Blaxter M."/>
            <person name="Arakawa K."/>
        </authorList>
    </citation>
    <scope>NUCLEOTIDE SEQUENCE [LARGE SCALE GENOMIC DNA]</scope>
    <source>
        <strain evidence="5">Z151</strain>
    </source>
</reference>
<proteinExistence type="predicted"/>
<evidence type="ECO:0000259" key="3">
    <source>
        <dbReference type="Pfam" id="PF14644"/>
    </source>
</evidence>
<dbReference type="Pfam" id="PF14644">
    <property type="entry name" value="DUF4456"/>
    <property type="match status" value="1"/>
</dbReference>
<keyword evidence="5" id="KW-1185">Reference proteome</keyword>
<evidence type="ECO:0000313" key="5">
    <source>
        <dbReference type="Proteomes" id="UP000192578"/>
    </source>
</evidence>
<feature type="domain" description="DUF4455" evidence="2">
    <location>
        <begin position="44"/>
        <end position="293"/>
    </location>
</feature>
<name>A0A1W0X028_HYPEX</name>
<dbReference type="InterPro" id="IPR027914">
    <property type="entry name" value="DUF4456"/>
</dbReference>
<dbReference type="Pfam" id="PF14643">
    <property type="entry name" value="DUF4455"/>
    <property type="match status" value="2"/>
</dbReference>
<feature type="domain" description="DUF4455" evidence="2">
    <location>
        <begin position="306"/>
        <end position="450"/>
    </location>
</feature>
<dbReference type="OrthoDB" id="431588at2759"/>
<accession>A0A1W0X028</accession>
<dbReference type="InterPro" id="IPR028089">
    <property type="entry name" value="DUF4455"/>
</dbReference>
<evidence type="ECO:0000256" key="1">
    <source>
        <dbReference type="SAM" id="MobiDB-lite"/>
    </source>
</evidence>
<dbReference type="EMBL" id="MTYJ01000027">
    <property type="protein sequence ID" value="OQV20809.1"/>
    <property type="molecule type" value="Genomic_DNA"/>
</dbReference>
<evidence type="ECO:0000313" key="4">
    <source>
        <dbReference type="EMBL" id="OQV20809.1"/>
    </source>
</evidence>
<dbReference type="Proteomes" id="UP000192578">
    <property type="component" value="Unassembled WGS sequence"/>
</dbReference>
<gene>
    <name evidence="4" type="ORF">BV898_05155</name>
</gene>
<protein>
    <submittedName>
        <fullName evidence="4">Uncharacterized protein</fullName>
    </submittedName>
</protein>
<sequence>MVHNEAHDEYHEEERFFVEHLSDSVVPSKQTTGVADRIHNRRHAFFEDQRQKLIHLLEEIGRDAEAKIEKTIQHLYIAMDESGKRLSTSLKGCDPQTAGTKLSLIDFQNAATQIEYELTQRRSDLATAQAEVTATETARKDHISEAFDAFMPKMLEKSHLLAHDVSRLMEQELLAINQIVLRNRRIFVSLFESLLVEAITKAKQGEETVKMYRSEWREFRLQQALVEVKQQLDESCTLRSEDVDVVLEKCLENQRPLLWTMVTVLREREDMVPPEITVARCRDWLKQAEATTTDVYDAALEAAEKQAQMESDLQFYTLEVNYQKDRELALQSVFFAFIHGLAWNWELHLTSVAKSEDFLDEYLVKQRTAMRQLIDAKGAKLRTILENIRHSWSQSVTSTNVHAANNTVADLNNQLRDVWINAQEFFKAFPTLINIISRGYRQRLCAYLQVSLDNPTPTNIVPSNTNSEMSNTSSSLSHHAAMPHFQASSSSTVADQPIEKPTRKLPDIAIEEAEKIHLQDLGLTTIDVENLAIRLKSMLAFQDDPRAATPTTVLQTQNGTMLFPCPAALTDCFRFTKVKDPTAQSQAHDRSIVVETESQIAMTSDLTVEVPNRFKLVDLSSLVNALPDYDNEVRDVSQLQARLTVLFLSHALDEWDAILVTSVESWLETKKEAFELDIQTRLRCLAVRTAGFIDAVVKQRAVEVVKHEELFKALETLVTGTVSDWKLIDIGGVNKSINERLLITRENMFLLEKGLVNTSRLSQIDIVKKRLKKFPEGGSYALDEWKHYEQLLQKFIDKLTASEKSILEEARAIETKRKAVMDAFFKRVSEKVPAHEADVAAVETLTGLLARTQAAIKKQAALVNLGFNDVKKKIENFKAASVNLQKDLTTSKVSAESTVDGLLSTLHEMRAFCSDLGCLTPLWTVSSPSNSVSTNASRDNSLSSPQLRVSTSGSANMQSSTTPGSSLQQHESTIERTSVPSPRHSSGFQRAPVIRSKVESVREIPTDFQLITADGAVPLVAPRTLALFDVKGIGINRGGASPVNGRGSLTTNTNIAAQKRKQKRLERYLVFGEAPFGEPKTFIEAVHVICWEALNDGLNYSEEYHRVRGSRAITRPGLIPETFETTAEKLCKKFLNYLTQSEQFALVMMEKFRDLSDTTRALVMELAPLLFRRILLVFRQELALEKRLLHDEFTVRNARVSDCRQDVEDIIERPQLLLENDVDGMLLEISQRTVAQWTAVLRKLTTHFFQQLNGTAEKLFTICDLVLSAEEVRPPVTPPTLTIRPQPRLSVAATTTSLPEDSFRSEPGQIWKALLPGVPESVDSEGFSRKDVISLRTTMAHLAVEDARHGVFAEFSEIYTEISQQVQAFAPHERIPSDEVAIAAFQRLQLKRLQVLDILN</sequence>
<feature type="domain" description="DUF4456" evidence="3">
    <location>
        <begin position="1101"/>
        <end position="1279"/>
    </location>
</feature>
<feature type="compositionally biased region" description="Polar residues" evidence="1">
    <location>
        <begin position="938"/>
        <end position="988"/>
    </location>
</feature>